<dbReference type="Proteomes" id="UP000671879">
    <property type="component" value="Chromosome"/>
</dbReference>
<dbReference type="RefSeq" id="WP_274372783.1">
    <property type="nucleotide sequence ID" value="NZ_CP072943.1"/>
</dbReference>
<dbReference type="Gene3D" id="3.40.50.1970">
    <property type="match status" value="1"/>
</dbReference>
<dbReference type="EMBL" id="CP072943">
    <property type="protein sequence ID" value="QTX31616.1"/>
    <property type="molecule type" value="Genomic_DNA"/>
</dbReference>
<dbReference type="InterPro" id="IPR056798">
    <property type="entry name" value="ADH_Fe_C"/>
</dbReference>
<dbReference type="GO" id="GO:0046872">
    <property type="term" value="F:metal ion binding"/>
    <property type="evidence" value="ECO:0007669"/>
    <property type="project" value="InterPro"/>
</dbReference>
<dbReference type="PANTHER" id="PTHR11496:SF83">
    <property type="entry name" value="HYDROXYACID-OXOACID TRANSHYDROGENASE, MITOCHONDRIAL"/>
    <property type="match status" value="1"/>
</dbReference>
<dbReference type="FunFam" id="3.40.50.1970:FF:000003">
    <property type="entry name" value="Alcohol dehydrogenase, iron-containing"/>
    <property type="match status" value="1"/>
</dbReference>
<dbReference type="InterPro" id="IPR001670">
    <property type="entry name" value="ADH_Fe/GldA"/>
</dbReference>
<keyword evidence="5" id="KW-1185">Reference proteome</keyword>
<evidence type="ECO:0000313" key="5">
    <source>
        <dbReference type="Proteomes" id="UP000671879"/>
    </source>
</evidence>
<dbReference type="KEGG" id="aram:KAR29_09615"/>
<reference evidence="5" key="1">
    <citation type="submission" date="2021-04" db="EMBL/GenBank/DDBJ databases">
        <title>A novel Synergistetes isolate from a pyrite-forming mixed culture.</title>
        <authorList>
            <person name="Bunk B."/>
            <person name="Sproer C."/>
            <person name="Spring S."/>
            <person name="Pester M."/>
        </authorList>
    </citation>
    <scope>NUCLEOTIDE SEQUENCE [LARGE SCALE GENOMIC DNA]</scope>
    <source>
        <strain evidence="5">J.5.4.2-T.3.5.2</strain>
    </source>
</reference>
<dbReference type="PANTHER" id="PTHR11496">
    <property type="entry name" value="ALCOHOL DEHYDROGENASE"/>
    <property type="match status" value="1"/>
</dbReference>
<accession>A0A9Q7EY42</accession>
<dbReference type="Pfam" id="PF25137">
    <property type="entry name" value="ADH_Fe_C"/>
    <property type="match status" value="1"/>
</dbReference>
<dbReference type="SUPFAM" id="SSF56796">
    <property type="entry name" value="Dehydroquinate synthase-like"/>
    <property type="match status" value="1"/>
</dbReference>
<dbReference type="InterPro" id="IPR018211">
    <property type="entry name" value="ADH_Fe_CS"/>
</dbReference>
<dbReference type="AlphaFoldDB" id="A0A9Q7EY42"/>
<gene>
    <name evidence="4" type="ORF">KAR29_09615</name>
</gene>
<sequence>MNFNMFLSGRISFGPGVSSQVGLQARKLGASRAVLVTDKTMEKLGLAEKISDHLTEAGVETCLFTGVEPEPSVETTDAVAQLARQQDCQIVVGLGGGSSMDVAKAVSVLITNEGSAANYQGLGLVKKPGVPKIMIPTTAGTGSEVTFTAVLIRRSDGVKGGINDDKLFPDYSLLDPELTLSMPPQVTASTGMDALCHALEAFTSRQASPFSDLFAREAIERVGTWLRVAALNGRDLEARSEMMLASLYGGIALANAGVTACHALSYPLGGMFGVAHGQANALLIPYVARFNALARPDKFAEAAGLLGYIEEELPLRDGALLCADALDELIEDLGLPRTLKQLKVGITPSHFDEMAAKALAVARPMENNARVMSKEDCISIYREAME</sequence>
<evidence type="ECO:0000259" key="3">
    <source>
        <dbReference type="Pfam" id="PF25137"/>
    </source>
</evidence>
<proteinExistence type="predicted"/>
<organism evidence="4 5">
    <name type="scientific">Aminithiophilus ramosus</name>
    <dbReference type="NCBI Taxonomy" id="3029084"/>
    <lineage>
        <taxon>Bacteria</taxon>
        <taxon>Thermotogati</taxon>
        <taxon>Synergistota</taxon>
        <taxon>Synergistia</taxon>
        <taxon>Synergistales</taxon>
        <taxon>Aminithiophilaceae</taxon>
        <taxon>Aminithiophilus</taxon>
    </lineage>
</organism>
<protein>
    <submittedName>
        <fullName evidence="4">Iron-containing alcohol dehydrogenase</fullName>
    </submittedName>
</protein>
<dbReference type="Pfam" id="PF00465">
    <property type="entry name" value="Fe-ADH"/>
    <property type="match status" value="1"/>
</dbReference>
<dbReference type="FunFam" id="1.20.1090.10:FF:000001">
    <property type="entry name" value="Aldehyde-alcohol dehydrogenase"/>
    <property type="match status" value="1"/>
</dbReference>
<evidence type="ECO:0000313" key="4">
    <source>
        <dbReference type="EMBL" id="QTX31616.1"/>
    </source>
</evidence>
<name>A0A9Q7EY42_9BACT</name>
<evidence type="ECO:0000256" key="1">
    <source>
        <dbReference type="ARBA" id="ARBA00023002"/>
    </source>
</evidence>
<dbReference type="Gene3D" id="1.20.1090.10">
    <property type="entry name" value="Dehydroquinate synthase-like - alpha domain"/>
    <property type="match status" value="1"/>
</dbReference>
<dbReference type="GO" id="GO:0004022">
    <property type="term" value="F:alcohol dehydrogenase (NAD+) activity"/>
    <property type="evidence" value="ECO:0007669"/>
    <property type="project" value="TreeGrafter"/>
</dbReference>
<dbReference type="PROSITE" id="PS00913">
    <property type="entry name" value="ADH_IRON_1"/>
    <property type="match status" value="1"/>
</dbReference>
<dbReference type="CDD" id="cd08551">
    <property type="entry name" value="Fe-ADH"/>
    <property type="match status" value="1"/>
</dbReference>
<feature type="domain" description="Fe-containing alcohol dehydrogenase-like C-terminal" evidence="3">
    <location>
        <begin position="187"/>
        <end position="385"/>
    </location>
</feature>
<feature type="domain" description="Alcohol dehydrogenase iron-type/glycerol dehydrogenase GldA" evidence="2">
    <location>
        <begin position="10"/>
        <end position="176"/>
    </location>
</feature>
<dbReference type="InterPro" id="IPR039697">
    <property type="entry name" value="Alcohol_dehydrogenase_Fe"/>
</dbReference>
<evidence type="ECO:0000259" key="2">
    <source>
        <dbReference type="Pfam" id="PF00465"/>
    </source>
</evidence>
<keyword evidence="1" id="KW-0560">Oxidoreductase</keyword>